<keyword evidence="5 7" id="KW-1133">Transmembrane helix</keyword>
<evidence type="ECO:0000256" key="1">
    <source>
        <dbReference type="ARBA" id="ARBA00004651"/>
    </source>
</evidence>
<evidence type="ECO:0000313" key="9">
    <source>
        <dbReference type="Proteomes" id="UP001258945"/>
    </source>
</evidence>
<gene>
    <name evidence="8" type="ORF">RQ831_17620</name>
</gene>
<dbReference type="Proteomes" id="UP001258945">
    <property type="component" value="Unassembled WGS sequence"/>
</dbReference>
<name>A0ABU3MKJ4_9PROT</name>
<dbReference type="RefSeq" id="WP_314283794.1">
    <property type="nucleotide sequence ID" value="NZ_JAVVDO010000038.1"/>
</dbReference>
<evidence type="ECO:0000256" key="7">
    <source>
        <dbReference type="SAM" id="Phobius"/>
    </source>
</evidence>
<evidence type="ECO:0000256" key="6">
    <source>
        <dbReference type="ARBA" id="ARBA00023136"/>
    </source>
</evidence>
<comment type="subcellular location">
    <subcellularLocation>
        <location evidence="1">Cell membrane</location>
        <topology evidence="1">Multi-pass membrane protein</topology>
    </subcellularLocation>
</comment>
<evidence type="ECO:0000256" key="3">
    <source>
        <dbReference type="ARBA" id="ARBA00022475"/>
    </source>
</evidence>
<feature type="transmembrane region" description="Helical" evidence="7">
    <location>
        <begin position="118"/>
        <end position="135"/>
    </location>
</feature>
<comment type="caution">
    <text evidence="8">The sequence shown here is derived from an EMBL/GenBank/DDBJ whole genome shotgun (WGS) entry which is preliminary data.</text>
</comment>
<feature type="transmembrane region" description="Helical" evidence="7">
    <location>
        <begin position="14"/>
        <end position="34"/>
    </location>
</feature>
<keyword evidence="3" id="KW-1003">Cell membrane</keyword>
<proteinExistence type="inferred from homology"/>
<protein>
    <submittedName>
        <fullName evidence="8">DoxX family protein</fullName>
    </submittedName>
</protein>
<keyword evidence="9" id="KW-1185">Reference proteome</keyword>
<evidence type="ECO:0000256" key="4">
    <source>
        <dbReference type="ARBA" id="ARBA00022692"/>
    </source>
</evidence>
<accession>A0ABU3MKJ4</accession>
<feature type="transmembrane region" description="Helical" evidence="7">
    <location>
        <begin position="79"/>
        <end position="98"/>
    </location>
</feature>
<dbReference type="Pfam" id="PF07681">
    <property type="entry name" value="DoxX"/>
    <property type="match status" value="1"/>
</dbReference>
<organism evidence="8 9">
    <name type="scientific">Roseomonas gilardii</name>
    <dbReference type="NCBI Taxonomy" id="257708"/>
    <lineage>
        <taxon>Bacteria</taxon>
        <taxon>Pseudomonadati</taxon>
        <taxon>Pseudomonadota</taxon>
        <taxon>Alphaproteobacteria</taxon>
        <taxon>Acetobacterales</taxon>
        <taxon>Roseomonadaceae</taxon>
        <taxon>Roseomonas</taxon>
    </lineage>
</organism>
<evidence type="ECO:0000256" key="5">
    <source>
        <dbReference type="ARBA" id="ARBA00022989"/>
    </source>
</evidence>
<dbReference type="PANTHER" id="PTHR33452">
    <property type="entry name" value="OXIDOREDUCTASE CATD-RELATED"/>
    <property type="match status" value="1"/>
</dbReference>
<evidence type="ECO:0000313" key="8">
    <source>
        <dbReference type="EMBL" id="MDT8332879.1"/>
    </source>
</evidence>
<sequence length="143" mass="15035">MSTTATAERGRDEVILVARLLLVILFLISGWGKITNLGGTAGYFAQIGVPLPNVALGVAVVMELGVGIALAFGVLTRPLALLLALFTLSTALIGHPFWSMDGAARYDAFLHFYKNLSIIGGLMLLSVTGAGRYSADAARTRLA</sequence>
<keyword evidence="6 7" id="KW-0472">Membrane</keyword>
<feature type="transmembrane region" description="Helical" evidence="7">
    <location>
        <begin position="54"/>
        <end position="72"/>
    </location>
</feature>
<dbReference type="EMBL" id="JAVVDO010000038">
    <property type="protein sequence ID" value="MDT8332879.1"/>
    <property type="molecule type" value="Genomic_DNA"/>
</dbReference>
<reference evidence="8 9" key="1">
    <citation type="journal article" date="2019" name="Microb. Pathog.">
        <title>Comparison of VITEK 2, MALDI-TOF MS, 16S rRNA gene sequencing, and whole-genome sequencing for identification of Roseomonas mucosa.</title>
        <authorList>
            <person name="Rudolph W.W."/>
            <person name="Gunzer F."/>
            <person name="Trauth M."/>
            <person name="Bunk B."/>
            <person name="Bigge R."/>
            <person name="Schrottner P."/>
        </authorList>
    </citation>
    <scope>NUCLEOTIDE SEQUENCE [LARGE SCALE GENOMIC DNA]</scope>
    <source>
        <strain evidence="8 9">DSM 103800</strain>
    </source>
</reference>
<evidence type="ECO:0000256" key="2">
    <source>
        <dbReference type="ARBA" id="ARBA00006679"/>
    </source>
</evidence>
<keyword evidence="4 7" id="KW-0812">Transmembrane</keyword>
<dbReference type="InterPro" id="IPR032808">
    <property type="entry name" value="DoxX"/>
</dbReference>
<comment type="similarity">
    <text evidence="2">Belongs to the DoxX family.</text>
</comment>
<dbReference type="InterPro" id="IPR051907">
    <property type="entry name" value="DoxX-like_oxidoreductase"/>
</dbReference>
<dbReference type="PANTHER" id="PTHR33452:SF1">
    <property type="entry name" value="INNER MEMBRANE PROTEIN YPHA-RELATED"/>
    <property type="match status" value="1"/>
</dbReference>